<dbReference type="Proteomes" id="UP001595901">
    <property type="component" value="Unassembled WGS sequence"/>
</dbReference>
<accession>A0ABV8D0G5</accession>
<evidence type="ECO:0000313" key="1">
    <source>
        <dbReference type="EMBL" id="MFC3931760.1"/>
    </source>
</evidence>
<evidence type="ECO:0000313" key="2">
    <source>
        <dbReference type="Proteomes" id="UP001595901"/>
    </source>
</evidence>
<organism evidence="1 2">
    <name type="scientific">Streptococcus dentapri</name>
    <dbReference type="NCBI Taxonomy" id="573564"/>
    <lineage>
        <taxon>Bacteria</taxon>
        <taxon>Bacillati</taxon>
        <taxon>Bacillota</taxon>
        <taxon>Bacilli</taxon>
        <taxon>Lactobacillales</taxon>
        <taxon>Streptococcaceae</taxon>
        <taxon>Streptococcus</taxon>
    </lineage>
</organism>
<sequence length="58" mass="6578">MNLKRNCIKNALIRGIIPLLIMGDHHLFCLLESGNKSLQEFDSRHAYCNGSFSSHGYL</sequence>
<comment type="caution">
    <text evidence="1">The sequence shown here is derived from an EMBL/GenBank/DDBJ whole genome shotgun (WGS) entry which is preliminary data.</text>
</comment>
<gene>
    <name evidence="1" type="ORF">ACFOSE_02990</name>
</gene>
<dbReference type="RefSeq" id="WP_380430382.1">
    <property type="nucleotide sequence ID" value="NZ_JBHSAC010000026.1"/>
</dbReference>
<protein>
    <submittedName>
        <fullName evidence="1">Uncharacterized protein</fullName>
    </submittedName>
</protein>
<keyword evidence="2" id="KW-1185">Reference proteome</keyword>
<name>A0ABV8D0G5_9STRE</name>
<reference evidence="2" key="1">
    <citation type="journal article" date="2019" name="Int. J. Syst. Evol. Microbiol.">
        <title>The Global Catalogue of Microorganisms (GCM) 10K type strain sequencing project: providing services to taxonomists for standard genome sequencing and annotation.</title>
        <authorList>
            <consortium name="The Broad Institute Genomics Platform"/>
            <consortium name="The Broad Institute Genome Sequencing Center for Infectious Disease"/>
            <person name="Wu L."/>
            <person name="Ma J."/>
        </authorList>
    </citation>
    <scope>NUCLEOTIDE SEQUENCE [LARGE SCALE GENOMIC DNA]</scope>
    <source>
        <strain evidence="2">CCUG 58728</strain>
    </source>
</reference>
<proteinExistence type="predicted"/>
<dbReference type="EMBL" id="JBHSAC010000026">
    <property type="protein sequence ID" value="MFC3931760.1"/>
    <property type="molecule type" value="Genomic_DNA"/>
</dbReference>